<evidence type="ECO:0000256" key="1">
    <source>
        <dbReference type="SAM" id="MobiDB-lite"/>
    </source>
</evidence>
<organism evidence="2 3">
    <name type="scientific">Roridomyces roridus</name>
    <dbReference type="NCBI Taxonomy" id="1738132"/>
    <lineage>
        <taxon>Eukaryota</taxon>
        <taxon>Fungi</taxon>
        <taxon>Dikarya</taxon>
        <taxon>Basidiomycota</taxon>
        <taxon>Agaricomycotina</taxon>
        <taxon>Agaricomycetes</taxon>
        <taxon>Agaricomycetidae</taxon>
        <taxon>Agaricales</taxon>
        <taxon>Marasmiineae</taxon>
        <taxon>Mycenaceae</taxon>
        <taxon>Roridomyces</taxon>
    </lineage>
</organism>
<sequence length="184" mass="20023">MSLSMDDLCSSLAGSHVGQEAIDLAALHAQLAQSMASTPQRQDEYSQPCNTPTNRTPSASFNWGQMVDPLRHSEQSTRRDDVDEDERMVEDLLIPTSPVSPKQTASKQSSPTDVFTSTDPFYMAQVQAAQNYSVSPPSVFSQTAFPSQQSPFLLHGRHNLAHNPLAMDAHALLVAASSSFSSDR</sequence>
<feature type="compositionally biased region" description="Basic and acidic residues" evidence="1">
    <location>
        <begin position="69"/>
        <end position="81"/>
    </location>
</feature>
<dbReference type="AlphaFoldDB" id="A0AAD7FTJ5"/>
<reference evidence="2" key="1">
    <citation type="submission" date="2023-03" db="EMBL/GenBank/DDBJ databases">
        <title>Massive genome expansion in bonnet fungi (Mycena s.s.) driven by repeated elements and novel gene families across ecological guilds.</title>
        <authorList>
            <consortium name="Lawrence Berkeley National Laboratory"/>
            <person name="Harder C.B."/>
            <person name="Miyauchi S."/>
            <person name="Viragh M."/>
            <person name="Kuo A."/>
            <person name="Thoen E."/>
            <person name="Andreopoulos B."/>
            <person name="Lu D."/>
            <person name="Skrede I."/>
            <person name="Drula E."/>
            <person name="Henrissat B."/>
            <person name="Morin E."/>
            <person name="Kohler A."/>
            <person name="Barry K."/>
            <person name="LaButti K."/>
            <person name="Morin E."/>
            <person name="Salamov A."/>
            <person name="Lipzen A."/>
            <person name="Mereny Z."/>
            <person name="Hegedus B."/>
            <person name="Baldrian P."/>
            <person name="Stursova M."/>
            <person name="Weitz H."/>
            <person name="Taylor A."/>
            <person name="Grigoriev I.V."/>
            <person name="Nagy L.G."/>
            <person name="Martin F."/>
            <person name="Kauserud H."/>
        </authorList>
    </citation>
    <scope>NUCLEOTIDE SEQUENCE</scope>
    <source>
        <strain evidence="2">9284</strain>
    </source>
</reference>
<name>A0AAD7FTJ5_9AGAR</name>
<feature type="region of interest" description="Disordered" evidence="1">
    <location>
        <begin position="35"/>
        <end position="113"/>
    </location>
</feature>
<gene>
    <name evidence="2" type="ORF">FB45DRAFT_1054749</name>
</gene>
<comment type="caution">
    <text evidence="2">The sequence shown here is derived from an EMBL/GenBank/DDBJ whole genome shotgun (WGS) entry which is preliminary data.</text>
</comment>
<protein>
    <submittedName>
        <fullName evidence="2">Uncharacterized protein</fullName>
    </submittedName>
</protein>
<proteinExistence type="predicted"/>
<dbReference type="Proteomes" id="UP001221142">
    <property type="component" value="Unassembled WGS sequence"/>
</dbReference>
<evidence type="ECO:0000313" key="2">
    <source>
        <dbReference type="EMBL" id="KAJ7638463.1"/>
    </source>
</evidence>
<keyword evidence="3" id="KW-1185">Reference proteome</keyword>
<accession>A0AAD7FTJ5</accession>
<feature type="compositionally biased region" description="Polar residues" evidence="1">
    <location>
        <begin position="97"/>
        <end position="113"/>
    </location>
</feature>
<feature type="compositionally biased region" description="Polar residues" evidence="1">
    <location>
        <begin position="35"/>
        <end position="63"/>
    </location>
</feature>
<evidence type="ECO:0000313" key="3">
    <source>
        <dbReference type="Proteomes" id="UP001221142"/>
    </source>
</evidence>
<dbReference type="EMBL" id="JARKIF010000005">
    <property type="protein sequence ID" value="KAJ7638463.1"/>
    <property type="molecule type" value="Genomic_DNA"/>
</dbReference>